<dbReference type="InterPro" id="IPR046335">
    <property type="entry name" value="LacI/GalR-like_sensor"/>
</dbReference>
<evidence type="ECO:0000313" key="5">
    <source>
        <dbReference type="EMBL" id="NYE71930.1"/>
    </source>
</evidence>
<dbReference type="CDD" id="cd06267">
    <property type="entry name" value="PBP1_LacI_sugar_binding-like"/>
    <property type="match status" value="1"/>
</dbReference>
<dbReference type="SMART" id="SM00354">
    <property type="entry name" value="HTH_LACI"/>
    <property type="match status" value="1"/>
</dbReference>
<dbReference type="RefSeq" id="WP_218871370.1">
    <property type="nucleotide sequence ID" value="NZ_JACCBU010000001.1"/>
</dbReference>
<dbReference type="SUPFAM" id="SSF47413">
    <property type="entry name" value="lambda repressor-like DNA-binding domains"/>
    <property type="match status" value="1"/>
</dbReference>
<gene>
    <name evidence="5" type="ORF">BKA15_003259</name>
</gene>
<keyword evidence="3" id="KW-0804">Transcription</keyword>
<name>A0A7Y9I802_9ACTN</name>
<feature type="domain" description="HTH lacI-type" evidence="4">
    <location>
        <begin position="11"/>
        <end position="69"/>
    </location>
</feature>
<dbReference type="PROSITE" id="PS50932">
    <property type="entry name" value="HTH_LACI_2"/>
    <property type="match status" value="1"/>
</dbReference>
<dbReference type="EMBL" id="JACCBU010000001">
    <property type="protein sequence ID" value="NYE71930.1"/>
    <property type="molecule type" value="Genomic_DNA"/>
</dbReference>
<accession>A0A7Y9I802</accession>
<comment type="caution">
    <text evidence="5">The sequence shown here is derived from an EMBL/GenBank/DDBJ whole genome shotgun (WGS) entry which is preliminary data.</text>
</comment>
<dbReference type="Pfam" id="PF13377">
    <property type="entry name" value="Peripla_BP_3"/>
    <property type="match status" value="1"/>
</dbReference>
<sequence>MDAKVRRAGRATLRMVAEEVGVSTATVSYVVSGRAGRSAGVSEETARRVREAAERLGYRPNPAARSMRTGKSGVVLLSLTMLSDPWSQAVAEAVNRALLPHGVTTLIMADDDWEPVLQRQPCDAAFLDAVPASPNAKQRLADLAAAGHRLVIFDEKLEPKDFDVIRSTAMPASRMVVDHLTREHTKIGCLTATTRRTKANRFHAYTSGLAAAGLDVRKDYVEVYPRDAAGAYAAAMRLLTLPDRPTAIFATTDFAAISAIHAAQRLRLRVPEDVAVAGIGNTRESEQMDPALTTVGPTDFFVRLADIIRARALGEDDSPGRLHEFPWTLFVRDSTQPRGEQ</sequence>
<dbReference type="Proteomes" id="UP000569914">
    <property type="component" value="Unassembled WGS sequence"/>
</dbReference>
<dbReference type="InterPro" id="IPR028082">
    <property type="entry name" value="Peripla_BP_I"/>
</dbReference>
<dbReference type="Gene3D" id="3.40.50.2300">
    <property type="match status" value="2"/>
</dbReference>
<keyword evidence="1" id="KW-0805">Transcription regulation</keyword>
<protein>
    <submittedName>
        <fullName evidence="5">DNA-binding LacI/PurR family transcriptional regulator</fullName>
    </submittedName>
</protein>
<dbReference type="InterPro" id="IPR010982">
    <property type="entry name" value="Lambda_DNA-bd_dom_sf"/>
</dbReference>
<dbReference type="GO" id="GO:0003700">
    <property type="term" value="F:DNA-binding transcription factor activity"/>
    <property type="evidence" value="ECO:0007669"/>
    <property type="project" value="TreeGrafter"/>
</dbReference>
<evidence type="ECO:0000256" key="2">
    <source>
        <dbReference type="ARBA" id="ARBA00023125"/>
    </source>
</evidence>
<dbReference type="PANTHER" id="PTHR30146:SF153">
    <property type="entry name" value="LACTOSE OPERON REPRESSOR"/>
    <property type="match status" value="1"/>
</dbReference>
<dbReference type="GO" id="GO:0000976">
    <property type="term" value="F:transcription cis-regulatory region binding"/>
    <property type="evidence" value="ECO:0007669"/>
    <property type="project" value="TreeGrafter"/>
</dbReference>
<dbReference type="CDD" id="cd01392">
    <property type="entry name" value="HTH_LacI"/>
    <property type="match status" value="1"/>
</dbReference>
<evidence type="ECO:0000256" key="1">
    <source>
        <dbReference type="ARBA" id="ARBA00023015"/>
    </source>
</evidence>
<keyword evidence="2 5" id="KW-0238">DNA-binding</keyword>
<organism evidence="5 6">
    <name type="scientific">Microlunatus parietis</name>
    <dbReference type="NCBI Taxonomy" id="682979"/>
    <lineage>
        <taxon>Bacteria</taxon>
        <taxon>Bacillati</taxon>
        <taxon>Actinomycetota</taxon>
        <taxon>Actinomycetes</taxon>
        <taxon>Propionibacteriales</taxon>
        <taxon>Propionibacteriaceae</taxon>
        <taxon>Microlunatus</taxon>
    </lineage>
</organism>
<dbReference type="PANTHER" id="PTHR30146">
    <property type="entry name" value="LACI-RELATED TRANSCRIPTIONAL REPRESSOR"/>
    <property type="match status" value="1"/>
</dbReference>
<dbReference type="SUPFAM" id="SSF53822">
    <property type="entry name" value="Periplasmic binding protein-like I"/>
    <property type="match status" value="1"/>
</dbReference>
<dbReference type="InterPro" id="IPR000843">
    <property type="entry name" value="HTH_LacI"/>
</dbReference>
<evidence type="ECO:0000259" key="4">
    <source>
        <dbReference type="PROSITE" id="PS50932"/>
    </source>
</evidence>
<reference evidence="5 6" key="1">
    <citation type="submission" date="2020-07" db="EMBL/GenBank/DDBJ databases">
        <title>Sequencing the genomes of 1000 actinobacteria strains.</title>
        <authorList>
            <person name="Klenk H.-P."/>
        </authorList>
    </citation>
    <scope>NUCLEOTIDE SEQUENCE [LARGE SCALE GENOMIC DNA]</scope>
    <source>
        <strain evidence="5 6">DSM 22083</strain>
    </source>
</reference>
<dbReference type="Gene3D" id="1.10.260.40">
    <property type="entry name" value="lambda repressor-like DNA-binding domains"/>
    <property type="match status" value="1"/>
</dbReference>
<keyword evidence="6" id="KW-1185">Reference proteome</keyword>
<dbReference type="Pfam" id="PF00356">
    <property type="entry name" value="LacI"/>
    <property type="match status" value="1"/>
</dbReference>
<proteinExistence type="predicted"/>
<dbReference type="AlphaFoldDB" id="A0A7Y9I802"/>
<evidence type="ECO:0000313" key="6">
    <source>
        <dbReference type="Proteomes" id="UP000569914"/>
    </source>
</evidence>
<evidence type="ECO:0000256" key="3">
    <source>
        <dbReference type="ARBA" id="ARBA00023163"/>
    </source>
</evidence>